<dbReference type="Proteomes" id="UP000738879">
    <property type="component" value="Unassembled WGS sequence"/>
</dbReference>
<evidence type="ECO:0000313" key="3">
    <source>
        <dbReference type="Proteomes" id="UP000738879"/>
    </source>
</evidence>
<protein>
    <submittedName>
        <fullName evidence="2">Uncharacterized protein</fullName>
    </submittedName>
</protein>
<proteinExistence type="predicted"/>
<comment type="caution">
    <text evidence="2">The sequence shown here is derived from an EMBL/GenBank/DDBJ whole genome shotgun (WGS) entry which is preliminary data.</text>
</comment>
<evidence type="ECO:0000313" key="2">
    <source>
        <dbReference type="EMBL" id="MBS5146288.1"/>
    </source>
</evidence>
<accession>A0A943BN64</accession>
<organism evidence="2 3">
    <name type="scientific">Collinsella intestinalis</name>
    <dbReference type="NCBI Taxonomy" id="147207"/>
    <lineage>
        <taxon>Bacteria</taxon>
        <taxon>Bacillati</taxon>
        <taxon>Actinomycetota</taxon>
        <taxon>Coriobacteriia</taxon>
        <taxon>Coriobacteriales</taxon>
        <taxon>Coriobacteriaceae</taxon>
        <taxon>Collinsella</taxon>
    </lineage>
</organism>
<evidence type="ECO:0000256" key="1">
    <source>
        <dbReference type="SAM" id="MobiDB-lite"/>
    </source>
</evidence>
<reference evidence="2" key="1">
    <citation type="submission" date="2021-02" db="EMBL/GenBank/DDBJ databases">
        <title>Infant gut strain persistence is associated with maternal origin, phylogeny, and functional potential including surface adhesion and iron acquisition.</title>
        <authorList>
            <person name="Lou Y.C."/>
        </authorList>
    </citation>
    <scope>NUCLEOTIDE SEQUENCE</scope>
    <source>
        <strain evidence="2">L3_128_245G1_dasL3_128_245G1_concoct_49</strain>
    </source>
</reference>
<feature type="region of interest" description="Disordered" evidence="1">
    <location>
        <begin position="46"/>
        <end position="66"/>
    </location>
</feature>
<sequence>MAILDHFLLQIGVFLVAICHFATAEHIATTFRRPAKRRRVLGIAWGGSSQSKRGMKMGRADTPLTP</sequence>
<dbReference type="AlphaFoldDB" id="A0A943BN64"/>
<gene>
    <name evidence="2" type="ORF">KHY67_01055</name>
</gene>
<name>A0A943BN64_9ACTN</name>
<dbReference type="EMBL" id="JAGZJA010000001">
    <property type="protein sequence ID" value="MBS5146288.1"/>
    <property type="molecule type" value="Genomic_DNA"/>
</dbReference>